<feature type="binding site" evidence="4">
    <location>
        <position position="210"/>
    </location>
    <ligand>
        <name>ATP</name>
        <dbReference type="ChEBI" id="CHEBI:30616"/>
    </ligand>
</feature>
<comment type="function">
    <text evidence="5">Catalyzes the ATP-dependent conversion of 5-aminoimidazole ribonucleotide (AIR) and HCO(3)- to N5-carboxyaminoimidazole ribonucleotide (N5-CAIR).</text>
</comment>
<comment type="function">
    <text evidence="4">Catalyzes the ATP-dependent conversion of 5-aminoimidazole ribonucleotide (AIR) and HCO(3)(-) to N5-carboxyaminoimidazole ribonucleotide (N5-CAIR).</text>
</comment>
<dbReference type="InterPro" id="IPR011054">
    <property type="entry name" value="Rudment_hybrid_motif"/>
</dbReference>
<dbReference type="EMBL" id="AP028127">
    <property type="protein sequence ID" value="BEH91933.1"/>
    <property type="molecule type" value="Genomic_DNA"/>
</dbReference>
<evidence type="ECO:0000313" key="7">
    <source>
        <dbReference type="EMBL" id="BEH91933.1"/>
    </source>
</evidence>
<feature type="binding site" evidence="4">
    <location>
        <begin position="179"/>
        <end position="182"/>
    </location>
    <ligand>
        <name>ATP</name>
        <dbReference type="ChEBI" id="CHEBI:30616"/>
    </ligand>
</feature>
<dbReference type="Gene3D" id="3.30.470.20">
    <property type="entry name" value="ATP-grasp fold, B domain"/>
    <property type="match status" value="1"/>
</dbReference>
<name>A0ABM8IQ34_9FIRM</name>
<sequence>MILPGATIGIIGGGQLGRMMAISAKQMGYKIAVLEPSKNGPLAQIADYEINAPYDCEEALIELLNLSDVVTYEFENIDGSQIKRVEARGYLPQGERPLMLTQQRYIEKKAINKCGFQTAPYEKVEGVDELKQAVLNIGYPCILKTVSGGYDGKGQWTLKSDLDLENVQSVVATQPCILEGFVPFTKEISVIVTRGTNKQVEVFPIVENIHHNHILHLSVVPARIDKRQQLQAEEIGKTLIEKLDFVGTLAIEMFVVGDELIINELAPRPHNSGHYTIDACNVSQFEQHIRAICGLPLIKPQLIKSATMLNLLGQHVDYALEMWKKPEFSEAKLHLYGKAEAKRNRKMGHLTFVNPCEATVLEQVNQFLNNFPK</sequence>
<comment type="similarity">
    <text evidence="4 5">Belongs to the PurK/PurT family.</text>
</comment>
<dbReference type="InterPro" id="IPR011761">
    <property type="entry name" value="ATP-grasp"/>
</dbReference>
<dbReference type="NCBIfam" id="NF004675">
    <property type="entry name" value="PRK06019.1-1"/>
    <property type="match status" value="1"/>
</dbReference>
<dbReference type="InterPro" id="IPR016185">
    <property type="entry name" value="PreATP-grasp_dom_sf"/>
</dbReference>
<dbReference type="Pfam" id="PF02222">
    <property type="entry name" value="ATP-grasp"/>
    <property type="match status" value="1"/>
</dbReference>
<dbReference type="SUPFAM" id="SSF56059">
    <property type="entry name" value="Glutathione synthetase ATP-binding domain-like"/>
    <property type="match status" value="1"/>
</dbReference>
<keyword evidence="1 4" id="KW-0547">Nucleotide-binding</keyword>
<dbReference type="PROSITE" id="PS50975">
    <property type="entry name" value="ATP_GRASP"/>
    <property type="match status" value="1"/>
</dbReference>
<dbReference type="NCBIfam" id="NF004676">
    <property type="entry name" value="PRK06019.1-2"/>
    <property type="match status" value="1"/>
</dbReference>
<dbReference type="PANTHER" id="PTHR11609">
    <property type="entry name" value="PURINE BIOSYNTHESIS PROTEIN 6/7, PUR6/7"/>
    <property type="match status" value="1"/>
</dbReference>
<dbReference type="Pfam" id="PF22660">
    <property type="entry name" value="RS_preATP-grasp-like"/>
    <property type="match status" value="1"/>
</dbReference>
<evidence type="ECO:0000313" key="8">
    <source>
        <dbReference type="Proteomes" id="UP001432099"/>
    </source>
</evidence>
<dbReference type="NCBIfam" id="NF004679">
    <property type="entry name" value="PRK06019.1-5"/>
    <property type="match status" value="1"/>
</dbReference>
<dbReference type="HAMAP" id="MF_01928">
    <property type="entry name" value="PurK"/>
    <property type="match status" value="1"/>
</dbReference>
<evidence type="ECO:0000259" key="6">
    <source>
        <dbReference type="PROSITE" id="PS50975"/>
    </source>
</evidence>
<keyword evidence="3 4" id="KW-0067">ATP-binding</keyword>
<dbReference type="Gene3D" id="3.40.50.20">
    <property type="match status" value="1"/>
</dbReference>
<organism evidence="7 8">
    <name type="scientific">Turicibacter faecis</name>
    <dbReference type="NCBI Taxonomy" id="2963365"/>
    <lineage>
        <taxon>Bacteria</taxon>
        <taxon>Bacillati</taxon>
        <taxon>Bacillota</taxon>
        <taxon>Erysipelotrichia</taxon>
        <taxon>Erysipelotrichales</taxon>
        <taxon>Turicibacteraceae</taxon>
        <taxon>Turicibacter</taxon>
    </lineage>
</organism>
<dbReference type="Gene3D" id="3.30.1490.20">
    <property type="entry name" value="ATP-grasp fold, A domain"/>
    <property type="match status" value="1"/>
</dbReference>
<evidence type="ECO:0000256" key="1">
    <source>
        <dbReference type="ARBA" id="ARBA00022741"/>
    </source>
</evidence>
<evidence type="ECO:0000256" key="4">
    <source>
        <dbReference type="HAMAP-Rule" id="MF_01928"/>
    </source>
</evidence>
<dbReference type="Pfam" id="PF17769">
    <property type="entry name" value="PurK_C"/>
    <property type="match status" value="1"/>
</dbReference>
<feature type="binding site" evidence="4">
    <location>
        <position position="144"/>
    </location>
    <ligand>
        <name>ATP</name>
        <dbReference type="ChEBI" id="CHEBI:30616"/>
    </ligand>
</feature>
<feature type="binding site" evidence="4">
    <location>
        <begin position="149"/>
        <end position="155"/>
    </location>
    <ligand>
        <name>ATP</name>
        <dbReference type="ChEBI" id="CHEBI:30616"/>
    </ligand>
</feature>
<feature type="binding site" evidence="4">
    <location>
        <position position="187"/>
    </location>
    <ligand>
        <name>ATP</name>
        <dbReference type="ChEBI" id="CHEBI:30616"/>
    </ligand>
</feature>
<dbReference type="SUPFAM" id="SSF51246">
    <property type="entry name" value="Rudiment single hybrid motif"/>
    <property type="match status" value="1"/>
</dbReference>
<evidence type="ECO:0000256" key="5">
    <source>
        <dbReference type="RuleBase" id="RU361200"/>
    </source>
</evidence>
<feature type="binding site" evidence="4">
    <location>
        <position position="104"/>
    </location>
    <ligand>
        <name>ATP</name>
        <dbReference type="ChEBI" id="CHEBI:30616"/>
    </ligand>
</feature>
<dbReference type="InterPro" id="IPR005875">
    <property type="entry name" value="PurK"/>
</dbReference>
<dbReference type="InterPro" id="IPR040686">
    <property type="entry name" value="PurK_C"/>
</dbReference>
<dbReference type="PANTHER" id="PTHR11609:SF5">
    <property type="entry name" value="PHOSPHORIBOSYLAMINOIMIDAZOLE CARBOXYLASE"/>
    <property type="match status" value="1"/>
</dbReference>
<keyword evidence="4 5" id="KW-0436">Ligase</keyword>
<proteinExistence type="inferred from homology"/>
<gene>
    <name evidence="4 5 7" type="primary">purK</name>
    <name evidence="7" type="ORF">T23_20350</name>
</gene>
<dbReference type="InterPro" id="IPR003135">
    <property type="entry name" value="ATP-grasp_carboxylate-amine"/>
</dbReference>
<evidence type="ECO:0000256" key="3">
    <source>
        <dbReference type="ARBA" id="ARBA00022840"/>
    </source>
</evidence>
<dbReference type="InterPro" id="IPR013815">
    <property type="entry name" value="ATP_grasp_subdomain_1"/>
</dbReference>
<dbReference type="NCBIfam" id="TIGR01161">
    <property type="entry name" value="purK"/>
    <property type="match status" value="1"/>
</dbReference>
<dbReference type="SUPFAM" id="SSF52440">
    <property type="entry name" value="PreATP-grasp domain"/>
    <property type="match status" value="1"/>
</dbReference>
<dbReference type="Proteomes" id="UP001432099">
    <property type="component" value="Chromosome"/>
</dbReference>
<keyword evidence="8" id="KW-1185">Reference proteome</keyword>
<feature type="domain" description="ATP-grasp" evidence="6">
    <location>
        <begin position="108"/>
        <end position="293"/>
    </location>
</feature>
<comment type="subunit">
    <text evidence="4 5">Homodimer.</text>
</comment>
<keyword evidence="2 4" id="KW-0658">Purine biosynthesis</keyword>
<reference evidence="7" key="1">
    <citation type="journal article" date="2024" name="Int. J. Syst. Evol. Microbiol.">
        <title>Turicibacter faecis sp. nov., isolated from faeces of heart failure mouse model.</title>
        <authorList>
            <person name="Imamura Y."/>
            <person name="Motooka D."/>
            <person name="Nakajima Y."/>
            <person name="Ito S."/>
            <person name="Kitakaze M."/>
            <person name="Iida T."/>
            <person name="Nakamura S."/>
        </authorList>
    </citation>
    <scope>NUCLEOTIDE SEQUENCE</scope>
    <source>
        <strain evidence="7">TC023</strain>
    </source>
</reference>
<comment type="catalytic activity">
    <reaction evidence="4 5">
        <text>5-amino-1-(5-phospho-beta-D-ribosyl)imidazole + hydrogencarbonate + ATP = 5-carboxyamino-1-(5-phospho-D-ribosyl)imidazole + ADP + phosphate + 2 H(+)</text>
        <dbReference type="Rhea" id="RHEA:19317"/>
        <dbReference type="ChEBI" id="CHEBI:15378"/>
        <dbReference type="ChEBI" id="CHEBI:17544"/>
        <dbReference type="ChEBI" id="CHEBI:30616"/>
        <dbReference type="ChEBI" id="CHEBI:43474"/>
        <dbReference type="ChEBI" id="CHEBI:58730"/>
        <dbReference type="ChEBI" id="CHEBI:137981"/>
        <dbReference type="ChEBI" id="CHEBI:456216"/>
        <dbReference type="EC" id="6.3.4.18"/>
    </reaction>
</comment>
<protein>
    <recommendedName>
        <fullName evidence="4 5">N5-carboxyaminoimidazole ribonucleotide synthase</fullName>
        <shortName evidence="4 5">N5-CAIR synthase</shortName>
        <ecNumber evidence="4 5">6.3.4.18</ecNumber>
    </recommendedName>
    <alternativeName>
        <fullName evidence="4 5">5-(carboxyamino)imidazole ribonucleotide synthetase</fullName>
    </alternativeName>
</protein>
<evidence type="ECO:0000256" key="2">
    <source>
        <dbReference type="ARBA" id="ARBA00022755"/>
    </source>
</evidence>
<comment type="pathway">
    <text evidence="4 5">Purine metabolism; IMP biosynthesis via de novo pathway; 5-amino-1-(5-phospho-D-ribosyl)imidazole-4-carboxylate from 5-amino-1-(5-phospho-D-ribosyl)imidazole (N5-CAIR route): step 1/2.</text>
</comment>
<dbReference type="InterPro" id="IPR054350">
    <property type="entry name" value="PurT/PurK_preATP-grasp"/>
</dbReference>
<feature type="binding site" evidence="4">
    <location>
        <begin position="263"/>
        <end position="264"/>
    </location>
    <ligand>
        <name>ATP</name>
        <dbReference type="ChEBI" id="CHEBI:30616"/>
    </ligand>
</feature>
<accession>A0ABM8IQ34</accession>
<dbReference type="EC" id="6.3.4.18" evidence="4 5"/>